<feature type="compositionally biased region" description="Basic and acidic residues" evidence="1">
    <location>
        <begin position="10"/>
        <end position="20"/>
    </location>
</feature>
<sequence>MTAYTIHSSRPHESILPRSHRDAHQRFLSYGPVQPMDEERGLLARLFDKLF</sequence>
<organism evidence="2 3">
    <name type="scientific">Novosphingobium indicum</name>
    <dbReference type="NCBI Taxonomy" id="462949"/>
    <lineage>
        <taxon>Bacteria</taxon>
        <taxon>Pseudomonadati</taxon>
        <taxon>Pseudomonadota</taxon>
        <taxon>Alphaproteobacteria</taxon>
        <taxon>Sphingomonadales</taxon>
        <taxon>Sphingomonadaceae</taxon>
        <taxon>Novosphingobium</taxon>
    </lineage>
</organism>
<evidence type="ECO:0000313" key="2">
    <source>
        <dbReference type="EMBL" id="GGN44176.1"/>
    </source>
</evidence>
<accession>A0ABQ2JEK4</accession>
<keyword evidence="3" id="KW-1185">Reference proteome</keyword>
<dbReference type="RefSeq" id="WP_188818488.1">
    <property type="nucleotide sequence ID" value="NZ_BMLK01000003.1"/>
</dbReference>
<evidence type="ECO:0000256" key="1">
    <source>
        <dbReference type="SAM" id="MobiDB-lite"/>
    </source>
</evidence>
<feature type="region of interest" description="Disordered" evidence="1">
    <location>
        <begin position="1"/>
        <end position="20"/>
    </location>
</feature>
<evidence type="ECO:0000313" key="3">
    <source>
        <dbReference type="Proteomes" id="UP000605099"/>
    </source>
</evidence>
<name>A0ABQ2JEK4_9SPHN</name>
<dbReference type="EMBL" id="BMLK01000003">
    <property type="protein sequence ID" value="GGN44176.1"/>
    <property type="molecule type" value="Genomic_DNA"/>
</dbReference>
<reference evidence="3" key="1">
    <citation type="journal article" date="2019" name="Int. J. Syst. Evol. Microbiol.">
        <title>The Global Catalogue of Microorganisms (GCM) 10K type strain sequencing project: providing services to taxonomists for standard genome sequencing and annotation.</title>
        <authorList>
            <consortium name="The Broad Institute Genomics Platform"/>
            <consortium name="The Broad Institute Genome Sequencing Center for Infectious Disease"/>
            <person name="Wu L."/>
            <person name="Ma J."/>
        </authorList>
    </citation>
    <scope>NUCLEOTIDE SEQUENCE [LARGE SCALE GENOMIC DNA]</scope>
    <source>
        <strain evidence="3">CGMCC 1.6784</strain>
    </source>
</reference>
<comment type="caution">
    <text evidence="2">The sequence shown here is derived from an EMBL/GenBank/DDBJ whole genome shotgun (WGS) entry which is preliminary data.</text>
</comment>
<gene>
    <name evidence="2" type="ORF">GCM10011349_09020</name>
</gene>
<protein>
    <submittedName>
        <fullName evidence="2">Uncharacterized protein</fullName>
    </submittedName>
</protein>
<proteinExistence type="predicted"/>
<dbReference type="Proteomes" id="UP000605099">
    <property type="component" value="Unassembled WGS sequence"/>
</dbReference>